<evidence type="ECO:0000313" key="2">
    <source>
        <dbReference type="EnsemblMetazoa" id="Aqu2.1.32798_001"/>
    </source>
</evidence>
<feature type="compositionally biased region" description="Polar residues" evidence="1">
    <location>
        <begin position="242"/>
        <end position="252"/>
    </location>
</feature>
<protein>
    <submittedName>
        <fullName evidence="2">Uncharacterized protein</fullName>
    </submittedName>
</protein>
<feature type="region of interest" description="Disordered" evidence="1">
    <location>
        <begin position="202"/>
        <end position="252"/>
    </location>
</feature>
<feature type="compositionally biased region" description="Polar residues" evidence="1">
    <location>
        <begin position="202"/>
        <end position="211"/>
    </location>
</feature>
<feature type="compositionally biased region" description="Polar residues" evidence="1">
    <location>
        <begin position="75"/>
        <end position="85"/>
    </location>
</feature>
<dbReference type="InParanoid" id="A0A1X7UYE8"/>
<feature type="compositionally biased region" description="Polar residues" evidence="1">
    <location>
        <begin position="222"/>
        <end position="235"/>
    </location>
</feature>
<sequence length="355" mass="38456">MPAFRPVLRSLGLYQDPEASIYAAQGAGSETSGMYRRCTRLSRDGEGKRPHGGFVIFAGEPGEDDHSNPGDRVTGNDSGLSNYGAKTTLSEDKEIDARICNDKESSRHTHRAGCITPPGQAKCSLQGSYSRSSLLQSFAERPDNIIRGKRAKLVCSLPPVTSSHRGIRVVAGTALNLEWQESHLEGTRHPDRFECFPQALASSNSGVSNRSLVKGGKDPSYKRSQVASSNPSSKNFPEESGKQTNTTAVGQPDCSSICEQHGWDSIHPGNKVSQRIVDVVSREGHPPDCSTTGRKKECHSRLRVESTERSLRLDVECCSVSMNFESIPQPPSGSVCNQIDSSTASFLQMKARSSS</sequence>
<accession>A0A1X7UYE8</accession>
<reference evidence="2" key="1">
    <citation type="submission" date="2017-05" db="UniProtKB">
        <authorList>
            <consortium name="EnsemblMetazoa"/>
        </authorList>
    </citation>
    <scope>IDENTIFICATION</scope>
</reference>
<evidence type="ECO:0000256" key="1">
    <source>
        <dbReference type="SAM" id="MobiDB-lite"/>
    </source>
</evidence>
<proteinExistence type="predicted"/>
<dbReference type="EnsemblMetazoa" id="Aqu2.1.32798_001">
    <property type="protein sequence ID" value="Aqu2.1.32798_001"/>
    <property type="gene ID" value="Aqu2.1.32798"/>
</dbReference>
<feature type="region of interest" description="Disordered" evidence="1">
    <location>
        <begin position="58"/>
        <end position="85"/>
    </location>
</feature>
<name>A0A1X7UYE8_AMPQE</name>
<dbReference type="AlphaFoldDB" id="A0A1X7UYE8"/>
<organism evidence="2">
    <name type="scientific">Amphimedon queenslandica</name>
    <name type="common">Sponge</name>
    <dbReference type="NCBI Taxonomy" id="400682"/>
    <lineage>
        <taxon>Eukaryota</taxon>
        <taxon>Metazoa</taxon>
        <taxon>Porifera</taxon>
        <taxon>Demospongiae</taxon>
        <taxon>Heteroscleromorpha</taxon>
        <taxon>Haplosclerida</taxon>
        <taxon>Niphatidae</taxon>
        <taxon>Amphimedon</taxon>
    </lineage>
</organism>
<dbReference type="OrthoDB" id="2371919at2759"/>